<sequence length="217" mass="23503">MRLFYYKARIYHPKLGRFLQTDPIGYEDQMNLYAYVGNDPINMRDPTGLAGCSDAASQGVSGTCIESSNFDESKHGNNTTVSNAQTDTVANNNMSSLESKNSEKAGYFTEGEGGEVSFTEATSETTESGGVLTTTMTIPSSATAVGHSHPENGGEAAPGLRDDSAVNGGRPNYIYHNGRVVVIERSGGQFRARVINGRLTGTEKRRTRKMLNRFQGR</sequence>
<dbReference type="EMBL" id="JBHSGU010000009">
    <property type="protein sequence ID" value="MFC4701411.1"/>
    <property type="molecule type" value="Genomic_DNA"/>
</dbReference>
<dbReference type="PANTHER" id="PTHR32305:SF15">
    <property type="entry name" value="PROTEIN RHSA-RELATED"/>
    <property type="match status" value="1"/>
</dbReference>
<organism evidence="2 3">
    <name type="scientific">Glaciecola siphonariae</name>
    <dbReference type="NCBI Taxonomy" id="521012"/>
    <lineage>
        <taxon>Bacteria</taxon>
        <taxon>Pseudomonadati</taxon>
        <taxon>Pseudomonadota</taxon>
        <taxon>Gammaproteobacteria</taxon>
        <taxon>Alteromonadales</taxon>
        <taxon>Alteromonadaceae</taxon>
        <taxon>Glaciecola</taxon>
    </lineage>
</organism>
<feature type="region of interest" description="Disordered" evidence="1">
    <location>
        <begin position="142"/>
        <end position="165"/>
    </location>
</feature>
<dbReference type="RefSeq" id="WP_382410003.1">
    <property type="nucleotide sequence ID" value="NZ_JBHSGU010000009.1"/>
</dbReference>
<evidence type="ECO:0000313" key="2">
    <source>
        <dbReference type="EMBL" id="MFC4701411.1"/>
    </source>
</evidence>
<dbReference type="InterPro" id="IPR022385">
    <property type="entry name" value="Rhs_assc_core"/>
</dbReference>
<dbReference type="Gene3D" id="2.180.10.10">
    <property type="entry name" value="RHS repeat-associated core"/>
    <property type="match status" value="1"/>
</dbReference>
<accession>A0ABV9LXX1</accession>
<evidence type="ECO:0000256" key="1">
    <source>
        <dbReference type="SAM" id="MobiDB-lite"/>
    </source>
</evidence>
<protein>
    <submittedName>
        <fullName evidence="2">RHS repeat-associated core domain-containing protein</fullName>
    </submittedName>
</protein>
<dbReference type="Proteomes" id="UP001595897">
    <property type="component" value="Unassembled WGS sequence"/>
</dbReference>
<name>A0ABV9LXX1_9ALTE</name>
<keyword evidence="3" id="KW-1185">Reference proteome</keyword>
<dbReference type="InterPro" id="IPR050708">
    <property type="entry name" value="T6SS_VgrG/RHS"/>
</dbReference>
<dbReference type="PANTHER" id="PTHR32305">
    <property type="match status" value="1"/>
</dbReference>
<gene>
    <name evidence="2" type="ORF">ACFO4O_14680</name>
</gene>
<reference evidence="3" key="1">
    <citation type="journal article" date="2019" name="Int. J. Syst. Evol. Microbiol.">
        <title>The Global Catalogue of Microorganisms (GCM) 10K type strain sequencing project: providing services to taxonomists for standard genome sequencing and annotation.</title>
        <authorList>
            <consortium name="The Broad Institute Genomics Platform"/>
            <consortium name="The Broad Institute Genome Sequencing Center for Infectious Disease"/>
            <person name="Wu L."/>
            <person name="Ma J."/>
        </authorList>
    </citation>
    <scope>NUCLEOTIDE SEQUENCE [LARGE SCALE GENOMIC DNA]</scope>
    <source>
        <strain evidence="3">KACC 12507</strain>
    </source>
</reference>
<comment type="caution">
    <text evidence="2">The sequence shown here is derived from an EMBL/GenBank/DDBJ whole genome shotgun (WGS) entry which is preliminary data.</text>
</comment>
<dbReference type="NCBIfam" id="TIGR03696">
    <property type="entry name" value="Rhs_assc_core"/>
    <property type="match status" value="1"/>
</dbReference>
<evidence type="ECO:0000313" key="3">
    <source>
        <dbReference type="Proteomes" id="UP001595897"/>
    </source>
</evidence>
<proteinExistence type="predicted"/>